<gene>
    <name evidence="5" type="ORF">CHS0354_018550</name>
</gene>
<keyword evidence="3" id="KW-0975">Bacterial flagellum</keyword>
<evidence type="ECO:0000256" key="4">
    <source>
        <dbReference type="SAM" id="MobiDB-lite"/>
    </source>
</evidence>
<proteinExistence type="inferred from homology"/>
<feature type="region of interest" description="Disordered" evidence="4">
    <location>
        <begin position="65"/>
        <end position="182"/>
    </location>
</feature>
<reference evidence="5" key="3">
    <citation type="submission" date="2023-05" db="EMBL/GenBank/DDBJ databases">
        <authorList>
            <person name="Smith C.H."/>
        </authorList>
    </citation>
    <scope>NUCLEOTIDE SEQUENCE</scope>
    <source>
        <strain evidence="5">CHS0354</strain>
        <tissue evidence="5">Mantle</tissue>
    </source>
</reference>
<dbReference type="InterPro" id="IPR019776">
    <property type="entry name" value="Flagellar_basal_body_rod_CS"/>
</dbReference>
<sequence>MKPETAERSSGGKINTAAPAEDDSFAVVEKTDAPDNTGNYESDAESNLNNSMLLLPEDALIIMDEISEDTSLTPNTGKPEKYHTPQTAGNAQAGEIFKVQSRKSDQPEEPTAPTTDDIDFMMSELDVFNGKQSDKNSAQSALDSFSLDFFDSETDSPPDTDAKDKPKNIEIPTDKVSEPNPADLSDLAFIEAFEHKDDVFNHTLKEQTDKRSQAVEEEGETKLLELYGSSNKMRSQPQQSLTGRKNIHLIIGDFDCPPDLRDKLLPGVTIPLINHKSKQVLVEFDGKIAGRGMIVKNRKGYFEVKITGAMDFRTQRQSMISANLANRETPGYPAKDVVFENELYEAYHSDQPGDLKTSDIRHTDGKNYADISHVKGTVIHSYNPDPRSDGNTVDMDKENQKLAENTIMYNALVRMTSHNLTLLRTAINEGGA</sequence>
<evidence type="ECO:0000313" key="5">
    <source>
        <dbReference type="EMBL" id="KAK3606954.1"/>
    </source>
</evidence>
<protein>
    <submittedName>
        <fullName evidence="5">Uncharacterized protein</fullName>
    </submittedName>
</protein>
<comment type="similarity">
    <text evidence="2">Belongs to the flagella basal body rod proteins family.</text>
</comment>
<reference evidence="5" key="1">
    <citation type="journal article" date="2021" name="Genome Biol. Evol.">
        <title>A High-Quality Reference Genome for a Parasitic Bivalve with Doubly Uniparental Inheritance (Bivalvia: Unionida).</title>
        <authorList>
            <person name="Smith C.H."/>
        </authorList>
    </citation>
    <scope>NUCLEOTIDE SEQUENCE</scope>
    <source>
        <strain evidence="5">CHS0354</strain>
    </source>
</reference>
<feature type="compositionally biased region" description="Polar residues" evidence="4">
    <location>
        <begin position="34"/>
        <end position="48"/>
    </location>
</feature>
<name>A0AAE0TAU2_9BIVA</name>
<evidence type="ECO:0000256" key="1">
    <source>
        <dbReference type="ARBA" id="ARBA00004117"/>
    </source>
</evidence>
<organism evidence="5 6">
    <name type="scientific">Potamilus streckersoni</name>
    <dbReference type="NCBI Taxonomy" id="2493646"/>
    <lineage>
        <taxon>Eukaryota</taxon>
        <taxon>Metazoa</taxon>
        <taxon>Spiralia</taxon>
        <taxon>Lophotrochozoa</taxon>
        <taxon>Mollusca</taxon>
        <taxon>Bivalvia</taxon>
        <taxon>Autobranchia</taxon>
        <taxon>Heteroconchia</taxon>
        <taxon>Palaeoheterodonta</taxon>
        <taxon>Unionida</taxon>
        <taxon>Unionoidea</taxon>
        <taxon>Unionidae</taxon>
        <taxon>Ambleminae</taxon>
        <taxon>Lampsilini</taxon>
        <taxon>Potamilus</taxon>
    </lineage>
</organism>
<dbReference type="Proteomes" id="UP001195483">
    <property type="component" value="Unassembled WGS sequence"/>
</dbReference>
<comment type="caution">
    <text evidence="5">The sequence shown here is derived from an EMBL/GenBank/DDBJ whole genome shotgun (WGS) entry which is preliminary data.</text>
</comment>
<accession>A0AAE0TAU2</accession>
<evidence type="ECO:0000256" key="2">
    <source>
        <dbReference type="ARBA" id="ARBA00009677"/>
    </source>
</evidence>
<dbReference type="PROSITE" id="PS00588">
    <property type="entry name" value="FLAGELLA_BB_ROD"/>
    <property type="match status" value="1"/>
</dbReference>
<evidence type="ECO:0000256" key="3">
    <source>
        <dbReference type="ARBA" id="ARBA00023143"/>
    </source>
</evidence>
<keyword evidence="6" id="KW-1185">Reference proteome</keyword>
<evidence type="ECO:0000313" key="6">
    <source>
        <dbReference type="Proteomes" id="UP001195483"/>
    </source>
</evidence>
<feature type="region of interest" description="Disordered" evidence="4">
    <location>
        <begin position="1"/>
        <end position="48"/>
    </location>
</feature>
<dbReference type="AlphaFoldDB" id="A0AAE0TAU2"/>
<reference evidence="5" key="2">
    <citation type="journal article" date="2021" name="Genome Biol. Evol.">
        <title>Developing a high-quality reference genome for a parasitic bivalve with doubly uniparental inheritance (Bivalvia: Unionida).</title>
        <authorList>
            <person name="Smith C.H."/>
        </authorList>
    </citation>
    <scope>NUCLEOTIDE SEQUENCE</scope>
    <source>
        <strain evidence="5">CHS0354</strain>
        <tissue evidence="5">Mantle</tissue>
    </source>
</reference>
<dbReference type="InterPro" id="IPR006300">
    <property type="entry name" value="FlgB"/>
</dbReference>
<comment type="subcellular location">
    <subcellularLocation>
        <location evidence="1">Bacterial flagellum basal body</location>
    </subcellularLocation>
</comment>
<dbReference type="EMBL" id="JAEAOA010001141">
    <property type="protein sequence ID" value="KAK3606954.1"/>
    <property type="molecule type" value="Genomic_DNA"/>
</dbReference>
<dbReference type="NCBIfam" id="TIGR01396">
    <property type="entry name" value="FlgB"/>
    <property type="match status" value="1"/>
</dbReference>
<feature type="compositionally biased region" description="Basic and acidic residues" evidence="4">
    <location>
        <begin position="160"/>
        <end position="177"/>
    </location>
</feature>